<dbReference type="PANTHER" id="PTHR34203:SF15">
    <property type="entry name" value="SLL1173 PROTEIN"/>
    <property type="match status" value="1"/>
</dbReference>
<dbReference type="NCBIfam" id="TIGR01444">
    <property type="entry name" value="fkbM_fam"/>
    <property type="match status" value="1"/>
</dbReference>
<evidence type="ECO:0000313" key="3">
    <source>
        <dbReference type="Proteomes" id="UP000219329"/>
    </source>
</evidence>
<dbReference type="Gene3D" id="3.40.50.150">
    <property type="entry name" value="Vaccinia Virus protein VP39"/>
    <property type="match status" value="1"/>
</dbReference>
<dbReference type="AlphaFoldDB" id="A0A2A5WGE6"/>
<evidence type="ECO:0000313" key="2">
    <source>
        <dbReference type="EMBL" id="PDH35337.1"/>
    </source>
</evidence>
<comment type="caution">
    <text evidence="2">The sequence shown here is derived from an EMBL/GenBank/DDBJ whole genome shotgun (WGS) entry which is preliminary data.</text>
</comment>
<accession>A0A2A5WGE6</accession>
<evidence type="ECO:0000259" key="1">
    <source>
        <dbReference type="Pfam" id="PF05050"/>
    </source>
</evidence>
<dbReference type="EMBL" id="NTJZ01000001">
    <property type="protein sequence ID" value="PDH35337.1"/>
    <property type="molecule type" value="Genomic_DNA"/>
</dbReference>
<sequence>MALTTQLLHALWSTAGLNLTWRKTLYRQLCKIESTPDYPFDVNFFGLKYEGNLNNSIEANIFFYGAFEKSLLFFMRDTLQQLNQKTSSSTFVDIGANIGQHSLFMSNVADFVIAFEPYKAVSSKLKYHISLNEITNIILEEIALSDQQELLEFFAPTGRNKGIGSFDASTADKGNVAETKLQLIKGDHYFERNKPHSIELMKIDVEGFEKKVLTGLRNTLKAYRPVLVCEISYDQQLSFRSSAELMSLLPDNYELYRFDTRNADGSKARKRGSKAKRTGFYGIIPFEAWRESGQDDIIAVPAENVRLIPGLLRKVV</sequence>
<protein>
    <recommendedName>
        <fullName evidence="1">Methyltransferase FkbM domain-containing protein</fullName>
    </recommendedName>
</protein>
<reference evidence="2 3" key="1">
    <citation type="submission" date="2017-08" db="EMBL/GenBank/DDBJ databases">
        <title>Fine stratification of microbial communities through a metagenomic profile of the photic zone.</title>
        <authorList>
            <person name="Haro-Moreno J.M."/>
            <person name="Lopez-Perez M."/>
            <person name="De La Torre J."/>
            <person name="Picazo A."/>
            <person name="Camacho A."/>
            <person name="Rodriguez-Valera F."/>
        </authorList>
    </citation>
    <scope>NUCLEOTIDE SEQUENCE [LARGE SCALE GENOMIC DNA]</scope>
    <source>
        <strain evidence="2">MED-G28</strain>
    </source>
</reference>
<dbReference type="Pfam" id="PF05050">
    <property type="entry name" value="Methyltransf_21"/>
    <property type="match status" value="1"/>
</dbReference>
<dbReference type="InterPro" id="IPR052514">
    <property type="entry name" value="SAM-dependent_MTase"/>
</dbReference>
<dbReference type="Proteomes" id="UP000219329">
    <property type="component" value="Unassembled WGS sequence"/>
</dbReference>
<dbReference type="SUPFAM" id="SSF53335">
    <property type="entry name" value="S-adenosyl-L-methionine-dependent methyltransferases"/>
    <property type="match status" value="1"/>
</dbReference>
<feature type="domain" description="Methyltransferase FkbM" evidence="1">
    <location>
        <begin position="93"/>
        <end position="249"/>
    </location>
</feature>
<proteinExistence type="predicted"/>
<organism evidence="2 3">
    <name type="scientific">OM182 bacterium MED-G28</name>
    <dbReference type="NCBI Taxonomy" id="1986256"/>
    <lineage>
        <taxon>Bacteria</taxon>
        <taxon>Pseudomonadati</taxon>
        <taxon>Pseudomonadota</taxon>
        <taxon>Gammaproteobacteria</taxon>
        <taxon>OMG group</taxon>
        <taxon>OM182 clade</taxon>
    </lineage>
</organism>
<gene>
    <name evidence="2" type="ORF">CNF02_01075</name>
</gene>
<dbReference type="InterPro" id="IPR006342">
    <property type="entry name" value="FkbM_mtfrase"/>
</dbReference>
<dbReference type="InterPro" id="IPR029063">
    <property type="entry name" value="SAM-dependent_MTases_sf"/>
</dbReference>
<name>A0A2A5WGE6_9GAMM</name>
<dbReference type="PANTHER" id="PTHR34203">
    <property type="entry name" value="METHYLTRANSFERASE, FKBM FAMILY PROTEIN"/>
    <property type="match status" value="1"/>
</dbReference>